<organism evidence="2 3">
    <name type="scientific">Citrus x changshan-huyou</name>
    <dbReference type="NCBI Taxonomy" id="2935761"/>
    <lineage>
        <taxon>Eukaryota</taxon>
        <taxon>Viridiplantae</taxon>
        <taxon>Streptophyta</taxon>
        <taxon>Embryophyta</taxon>
        <taxon>Tracheophyta</taxon>
        <taxon>Spermatophyta</taxon>
        <taxon>Magnoliopsida</taxon>
        <taxon>eudicotyledons</taxon>
        <taxon>Gunneridae</taxon>
        <taxon>Pentapetalae</taxon>
        <taxon>rosids</taxon>
        <taxon>malvids</taxon>
        <taxon>Sapindales</taxon>
        <taxon>Rutaceae</taxon>
        <taxon>Aurantioideae</taxon>
        <taxon>Citrus</taxon>
    </lineage>
</organism>
<evidence type="ECO:0000313" key="2">
    <source>
        <dbReference type="EMBL" id="KAK9222405.1"/>
    </source>
</evidence>
<keyword evidence="1" id="KW-1133">Transmembrane helix</keyword>
<dbReference type="Proteomes" id="UP001428341">
    <property type="component" value="Unassembled WGS sequence"/>
</dbReference>
<feature type="transmembrane region" description="Helical" evidence="1">
    <location>
        <begin position="47"/>
        <end position="73"/>
    </location>
</feature>
<dbReference type="EMBL" id="JBCGBO010000002">
    <property type="protein sequence ID" value="KAK9222405.1"/>
    <property type="molecule type" value="Genomic_DNA"/>
</dbReference>
<keyword evidence="3" id="KW-1185">Reference proteome</keyword>
<keyword evidence="1" id="KW-0472">Membrane</keyword>
<gene>
    <name evidence="2" type="ORF">WN944_010840</name>
</gene>
<evidence type="ECO:0000256" key="1">
    <source>
        <dbReference type="SAM" id="Phobius"/>
    </source>
</evidence>
<name>A0AAP0MSD1_9ROSI</name>
<accession>A0AAP0MSD1</accession>
<dbReference type="AlphaFoldDB" id="A0AAP0MSD1"/>
<protein>
    <submittedName>
        <fullName evidence="2">Uncharacterized protein</fullName>
    </submittedName>
</protein>
<comment type="caution">
    <text evidence="2">The sequence shown here is derived from an EMBL/GenBank/DDBJ whole genome shotgun (WGS) entry which is preliminary data.</text>
</comment>
<evidence type="ECO:0000313" key="3">
    <source>
        <dbReference type="Proteomes" id="UP001428341"/>
    </source>
</evidence>
<proteinExistence type="predicted"/>
<keyword evidence="1" id="KW-0812">Transmembrane</keyword>
<sequence length="98" mass="10477">MAKGYVSRSKAEICKEVLDRSSGYVKVVTQLSLFAVAKLVLIETVGIATAMAMVATTMAMVATATIATATALFQICFNSSVPKFFPYFCKPIPSAFLP</sequence>
<reference evidence="2 3" key="1">
    <citation type="submission" date="2024-05" db="EMBL/GenBank/DDBJ databases">
        <title>Haplotype-resolved chromosome-level genome assembly of Huyou (Citrus changshanensis).</title>
        <authorList>
            <person name="Miao C."/>
            <person name="Chen W."/>
            <person name="Wu Y."/>
            <person name="Wang L."/>
            <person name="Zhao S."/>
            <person name="Grierson D."/>
            <person name="Xu C."/>
            <person name="Chen K."/>
        </authorList>
    </citation>
    <scope>NUCLEOTIDE SEQUENCE [LARGE SCALE GENOMIC DNA]</scope>
    <source>
        <strain evidence="2">01-14</strain>
        <tissue evidence="2">Leaf</tissue>
    </source>
</reference>